<protein>
    <submittedName>
        <fullName evidence="1">Uncharacterized protein</fullName>
    </submittedName>
</protein>
<reference evidence="1" key="1">
    <citation type="submission" date="2022-07" db="EMBL/GenBank/DDBJ databases">
        <title>Phylogenomic reconstructions and comparative analyses of Kickxellomycotina fungi.</title>
        <authorList>
            <person name="Reynolds N.K."/>
            <person name="Stajich J.E."/>
            <person name="Barry K."/>
            <person name="Grigoriev I.V."/>
            <person name="Crous P."/>
            <person name="Smith M.E."/>
        </authorList>
    </citation>
    <scope>NUCLEOTIDE SEQUENCE</scope>
    <source>
        <strain evidence="1">Benny 63K</strain>
    </source>
</reference>
<name>A0ACC1IQI0_9FUNG</name>
<gene>
    <name evidence="1" type="ORF">LPJ66_002408</name>
</gene>
<comment type="caution">
    <text evidence="1">The sequence shown here is derived from an EMBL/GenBank/DDBJ whole genome shotgun (WGS) entry which is preliminary data.</text>
</comment>
<proteinExistence type="predicted"/>
<organism evidence="1 2">
    <name type="scientific">Kickxella alabastrina</name>
    <dbReference type="NCBI Taxonomy" id="61397"/>
    <lineage>
        <taxon>Eukaryota</taxon>
        <taxon>Fungi</taxon>
        <taxon>Fungi incertae sedis</taxon>
        <taxon>Zoopagomycota</taxon>
        <taxon>Kickxellomycotina</taxon>
        <taxon>Kickxellomycetes</taxon>
        <taxon>Kickxellales</taxon>
        <taxon>Kickxellaceae</taxon>
        <taxon>Kickxella</taxon>
    </lineage>
</organism>
<evidence type="ECO:0000313" key="1">
    <source>
        <dbReference type="EMBL" id="KAJ1898985.1"/>
    </source>
</evidence>
<dbReference type="Proteomes" id="UP001150581">
    <property type="component" value="Unassembled WGS sequence"/>
</dbReference>
<sequence length="1497" mass="158329">MTAAPTLSSKAGGDLPLDLVGRPGAAGNEDAESLSASGEAELIYNAASATSTTITDPGNNTSGGNNTRSFRFLLTLALRKAQTAVTLDNGGHVEESIRTYREAISMLGLVLDRTSEEDGRQRLLHFRQTYSDRVSVLSSLRPQATESLAATNQTPQEQIQSQTLQQETLPQYEQRHLPPQYEQQHELAVPEVNTLTNGRANFSIGAADGHPEMALQEATYTSPELIQASLGPATTTNSLFTEAARRPSQGNSAALPPLVPPKSDAATIQFQPLLPIHFSQRRQDLLPNEADSVVEDHAAEMPNTRNALPTLKAKASQLKLSPRSVAPLSPIILNKPLPPLAGEGASPVPMRKDSVSSLTSAYTEELLSPKVMDEISIVAKRNVSDSPSIVQDPVHLDQAAKLAPEAGEAENLSMAKQKPSDKEPEKGGRRQSIKSQRSLPAMFGIGLKGKAEKLAPPVPQLSTGESNSSNIGRRLFGALRNNSISAPISDIADFIEVAPTSEHPADNLASNARAVSDATIDNTRVIGSPVATSSTDDIVIIDRSPVTPQADVAVGPPPPTPMKDIPQLPSKSSAQIHSQAQANSLASGTLSTSPSFAATTIVAASEPEVVTEAATSTLTVTLQPQAQTPLQTMAQTQRRQSKATNRLVGLFKRNPSIPDIMPPIITQKPASDAARSGLAITPAPPAASNLKDRRLSTSASTPNLIEVAAAAAAASNDQPAMAVYAATERGDIPPMPVPPTMRPSISLVSNYNGLSMESIGTADDNRSASLLSARTARGGSISDAMVASVGGILTGIEDQRSTQQQQVLRPALRIATHATSEALAFVPEHTQLHESVMSAGADGTMRSRKSSVAASGSQSIIRNGMGLAASIVSNNVGLSSNGQSSQQSYGRPTLADVEEDQRLEMFDLSFGTFHPALGPAPPKSSPLSALWFINTLHRSMTTGGAYLTPSLFIPRRLWFQTGIRVAAIETKLGVLAQLTQSFSSMNSQLSLPNIDALLLSNVPAKLEECRAETTPWESEDKSGRNNPEKDSLHKACVALHHWLNNLEETLESNRRLLAKKLKFVNPSSNTAVTGATLSNPLATASNENLQASFTHLPFAATAFPAASSHDGNNQVSNASFPNLTLSNGDLANGSSHTTPMSPTSPAVEPSSETRTSDVRIPEAPNGVMFGGSGMASTSNANRDQLSKDQMGNSRFKGLGKLGKSVDRLYSNIQKEKLDDTSAYVVALQRLFEAAMVLEGLMHYFSRVASDTEMSGWFTDVPQSPVSLANKRPQHRTHGESVSRGGVSPLIMQAALTSEPSVSSIGSAAERKSSNASTSTSATAAVAAATATATSTATTAVSAAANGTNVTTTAAGTDKKNRRRSNYFSQRQNSTGFVETNEAMPSIKHEAKPRTESFSSIPRLMPTMAGAAGSAGGGPSASTGAGASANGRFILAQSPIKNPMSYVQQGRGRAPGVIYARLVKVAEWLSQVLLAWIVRDLQVLYAKYIKRLREWVIE</sequence>
<evidence type="ECO:0000313" key="2">
    <source>
        <dbReference type="Proteomes" id="UP001150581"/>
    </source>
</evidence>
<dbReference type="EMBL" id="JANBPG010000192">
    <property type="protein sequence ID" value="KAJ1898985.1"/>
    <property type="molecule type" value="Genomic_DNA"/>
</dbReference>
<accession>A0ACC1IQI0</accession>
<keyword evidence="2" id="KW-1185">Reference proteome</keyword>